<name>A0A0Q3VW71_SETIT</name>
<proteinExistence type="predicted"/>
<dbReference type="EnsemblPlants" id="KQL31477">
    <property type="protein sequence ID" value="KQL31477"/>
    <property type="gene ID" value="SETIT_0191872mg"/>
</dbReference>
<dbReference type="Proteomes" id="UP000004995">
    <property type="component" value="Unassembled WGS sequence"/>
</dbReference>
<reference evidence="2" key="2">
    <citation type="submission" date="2018-08" db="UniProtKB">
        <authorList>
            <consortium name="EnsemblPlants"/>
        </authorList>
    </citation>
    <scope>IDENTIFICATION</scope>
    <source>
        <strain evidence="2">Yugu1</strain>
    </source>
</reference>
<evidence type="ECO:0000313" key="2">
    <source>
        <dbReference type="EnsemblPlants" id="KQL31477"/>
    </source>
</evidence>
<dbReference type="Gramene" id="KQL31477">
    <property type="protein sequence ID" value="KQL31477"/>
    <property type="gene ID" value="SETIT_0191872mg"/>
</dbReference>
<protein>
    <submittedName>
        <fullName evidence="2">Uncharacterized protein</fullName>
    </submittedName>
</protein>
<sequence>MPLSGLEWDRAPNAAERPRSPSSWASTRSPRRTHGGAGEYGGDERGASPC</sequence>
<dbReference type="AlphaFoldDB" id="A0A0Q3VW71"/>
<dbReference type="EMBL" id="AGNK02000549">
    <property type="status" value="NOT_ANNOTATED_CDS"/>
    <property type="molecule type" value="Genomic_DNA"/>
</dbReference>
<keyword evidence="3" id="KW-1185">Reference proteome</keyword>
<dbReference type="InParanoid" id="A0A0Q3VW71"/>
<reference evidence="3" key="1">
    <citation type="journal article" date="2012" name="Nat. Biotechnol.">
        <title>Reference genome sequence of the model plant Setaria.</title>
        <authorList>
            <person name="Bennetzen J.L."/>
            <person name="Schmutz J."/>
            <person name="Wang H."/>
            <person name="Percifield R."/>
            <person name="Hawkins J."/>
            <person name="Pontaroli A.C."/>
            <person name="Estep M."/>
            <person name="Feng L."/>
            <person name="Vaughn J.N."/>
            <person name="Grimwood J."/>
            <person name="Jenkins J."/>
            <person name="Barry K."/>
            <person name="Lindquist E."/>
            <person name="Hellsten U."/>
            <person name="Deshpande S."/>
            <person name="Wang X."/>
            <person name="Wu X."/>
            <person name="Mitros T."/>
            <person name="Triplett J."/>
            <person name="Yang X."/>
            <person name="Ye C.Y."/>
            <person name="Mauro-Herrera M."/>
            <person name="Wang L."/>
            <person name="Li P."/>
            <person name="Sharma M."/>
            <person name="Sharma R."/>
            <person name="Ronald P.C."/>
            <person name="Panaud O."/>
            <person name="Kellogg E.A."/>
            <person name="Brutnell T.P."/>
            <person name="Doust A.N."/>
            <person name="Tuskan G.A."/>
            <person name="Rokhsar D."/>
            <person name="Devos K.M."/>
        </authorList>
    </citation>
    <scope>NUCLEOTIDE SEQUENCE [LARGE SCALE GENOMIC DNA]</scope>
    <source>
        <strain evidence="3">cv. Yugu1</strain>
    </source>
</reference>
<organism evidence="2 3">
    <name type="scientific">Setaria italica</name>
    <name type="common">Foxtail millet</name>
    <name type="synonym">Panicum italicum</name>
    <dbReference type="NCBI Taxonomy" id="4555"/>
    <lineage>
        <taxon>Eukaryota</taxon>
        <taxon>Viridiplantae</taxon>
        <taxon>Streptophyta</taxon>
        <taxon>Embryophyta</taxon>
        <taxon>Tracheophyta</taxon>
        <taxon>Spermatophyta</taxon>
        <taxon>Magnoliopsida</taxon>
        <taxon>Liliopsida</taxon>
        <taxon>Poales</taxon>
        <taxon>Poaceae</taxon>
        <taxon>PACMAD clade</taxon>
        <taxon>Panicoideae</taxon>
        <taxon>Panicodae</taxon>
        <taxon>Paniceae</taxon>
        <taxon>Cenchrinae</taxon>
        <taxon>Setaria</taxon>
    </lineage>
</organism>
<evidence type="ECO:0000256" key="1">
    <source>
        <dbReference type="SAM" id="MobiDB-lite"/>
    </source>
</evidence>
<feature type="region of interest" description="Disordered" evidence="1">
    <location>
        <begin position="1"/>
        <end position="50"/>
    </location>
</feature>
<accession>A0A0Q3VW71</accession>
<evidence type="ECO:0000313" key="3">
    <source>
        <dbReference type="Proteomes" id="UP000004995"/>
    </source>
</evidence>